<keyword evidence="3 4" id="KW-0067">ATP-binding</keyword>
<comment type="caution">
    <text evidence="6">The sequence shown here is derived from an EMBL/GenBank/DDBJ whole genome shotgun (WGS) entry which is preliminary data.</text>
</comment>
<sequence length="304" mass="32669">MSNDDRLLFLGGGEGWHADQIRNAAHSRGCELSLGTYPTLAASIDSGGRSMMRCDAGALTDFDAILTRTMPTGTLETITFRLSTLHALAASHPSVAIVNPPRALEIAIDKFATLAHVASLGYPVPATRVVQSRREAMEAFDALGRDCVVKPIFGGEGRGVMRIQDRELAWYSFATLESLGAVAYVQEFVAPGGRDTRCLVIGDEVFGFRRTNSIDFRTNVAGGGTCETITLSRDLIDLAINVCRSIGLEFASVDLLDRVDGPPCVVEVNGIPGWKGAQQVTDVNIADRVVGLLCRESARRREAA</sequence>
<organism evidence="6 7">
    <name type="scientific">Rubripirellula tenax</name>
    <dbReference type="NCBI Taxonomy" id="2528015"/>
    <lineage>
        <taxon>Bacteria</taxon>
        <taxon>Pseudomonadati</taxon>
        <taxon>Planctomycetota</taxon>
        <taxon>Planctomycetia</taxon>
        <taxon>Pirellulales</taxon>
        <taxon>Pirellulaceae</taxon>
        <taxon>Rubripirellula</taxon>
    </lineage>
</organism>
<gene>
    <name evidence="6" type="primary">rimK_3</name>
    <name evidence="6" type="ORF">Poly51_45190</name>
</gene>
<dbReference type="PROSITE" id="PS50975">
    <property type="entry name" value="ATP_GRASP"/>
    <property type="match status" value="1"/>
</dbReference>
<name>A0A5C6EIK2_9BACT</name>
<keyword evidence="1" id="KW-0479">Metal-binding</keyword>
<dbReference type="SUPFAM" id="SSF56059">
    <property type="entry name" value="Glutathione synthetase ATP-binding domain-like"/>
    <property type="match status" value="1"/>
</dbReference>
<dbReference type="RefSeq" id="WP_146460075.1">
    <property type="nucleotide sequence ID" value="NZ_SJPW01000006.1"/>
</dbReference>
<feature type="domain" description="ATP-grasp" evidence="5">
    <location>
        <begin position="114"/>
        <end position="294"/>
    </location>
</feature>
<evidence type="ECO:0000256" key="2">
    <source>
        <dbReference type="ARBA" id="ARBA00022741"/>
    </source>
</evidence>
<dbReference type="Pfam" id="PF08443">
    <property type="entry name" value="RimK"/>
    <property type="match status" value="1"/>
</dbReference>
<evidence type="ECO:0000313" key="6">
    <source>
        <dbReference type="EMBL" id="TWU48618.1"/>
    </source>
</evidence>
<dbReference type="GO" id="GO:0009432">
    <property type="term" value="P:SOS response"/>
    <property type="evidence" value="ECO:0007669"/>
    <property type="project" value="TreeGrafter"/>
</dbReference>
<dbReference type="Gene3D" id="3.30.470.20">
    <property type="entry name" value="ATP-grasp fold, B domain"/>
    <property type="match status" value="1"/>
</dbReference>
<evidence type="ECO:0000313" key="7">
    <source>
        <dbReference type="Proteomes" id="UP000318288"/>
    </source>
</evidence>
<dbReference type="OrthoDB" id="9786585at2"/>
<protein>
    <submittedName>
        <fullName evidence="6">Ribosomal protein S6 modification protein</fullName>
    </submittedName>
</protein>
<dbReference type="AlphaFoldDB" id="A0A5C6EIK2"/>
<accession>A0A5C6EIK2</accession>
<dbReference type="EMBL" id="SJPW01000006">
    <property type="protein sequence ID" value="TWU48618.1"/>
    <property type="molecule type" value="Genomic_DNA"/>
</dbReference>
<dbReference type="InterPro" id="IPR013815">
    <property type="entry name" value="ATP_grasp_subdomain_1"/>
</dbReference>
<dbReference type="InterPro" id="IPR013651">
    <property type="entry name" value="ATP-grasp_RimK-type"/>
</dbReference>
<dbReference type="Proteomes" id="UP000318288">
    <property type="component" value="Unassembled WGS sequence"/>
</dbReference>
<dbReference type="InterPro" id="IPR004666">
    <property type="entry name" value="Rp_bS6_RimK/Lys_biosynth_LsyX"/>
</dbReference>
<dbReference type="GO" id="GO:0005524">
    <property type="term" value="F:ATP binding"/>
    <property type="evidence" value="ECO:0007669"/>
    <property type="project" value="UniProtKB-UniRule"/>
</dbReference>
<evidence type="ECO:0000259" key="5">
    <source>
        <dbReference type="PROSITE" id="PS50975"/>
    </source>
</evidence>
<evidence type="ECO:0000256" key="3">
    <source>
        <dbReference type="ARBA" id="ARBA00022840"/>
    </source>
</evidence>
<evidence type="ECO:0000256" key="4">
    <source>
        <dbReference type="PROSITE-ProRule" id="PRU00409"/>
    </source>
</evidence>
<keyword evidence="7" id="KW-1185">Reference proteome</keyword>
<dbReference type="InterPro" id="IPR011761">
    <property type="entry name" value="ATP-grasp"/>
</dbReference>
<evidence type="ECO:0000256" key="1">
    <source>
        <dbReference type="ARBA" id="ARBA00022723"/>
    </source>
</evidence>
<dbReference type="GO" id="GO:0046872">
    <property type="term" value="F:metal ion binding"/>
    <property type="evidence" value="ECO:0007669"/>
    <property type="project" value="UniProtKB-KW"/>
</dbReference>
<dbReference type="NCBIfam" id="TIGR00768">
    <property type="entry name" value="rimK_fam"/>
    <property type="match status" value="1"/>
</dbReference>
<dbReference type="PANTHER" id="PTHR21621:SF0">
    <property type="entry name" value="BETA-CITRYLGLUTAMATE SYNTHASE B-RELATED"/>
    <property type="match status" value="1"/>
</dbReference>
<dbReference type="Gene3D" id="3.30.1490.20">
    <property type="entry name" value="ATP-grasp fold, A domain"/>
    <property type="match status" value="1"/>
</dbReference>
<reference evidence="6 7" key="1">
    <citation type="submission" date="2019-02" db="EMBL/GenBank/DDBJ databases">
        <title>Deep-cultivation of Planctomycetes and their phenomic and genomic characterization uncovers novel biology.</title>
        <authorList>
            <person name="Wiegand S."/>
            <person name="Jogler M."/>
            <person name="Boedeker C."/>
            <person name="Pinto D."/>
            <person name="Vollmers J."/>
            <person name="Rivas-Marin E."/>
            <person name="Kohn T."/>
            <person name="Peeters S.H."/>
            <person name="Heuer A."/>
            <person name="Rast P."/>
            <person name="Oberbeckmann S."/>
            <person name="Bunk B."/>
            <person name="Jeske O."/>
            <person name="Meyerdierks A."/>
            <person name="Storesund J.E."/>
            <person name="Kallscheuer N."/>
            <person name="Luecker S."/>
            <person name="Lage O.M."/>
            <person name="Pohl T."/>
            <person name="Merkel B.J."/>
            <person name="Hornburger P."/>
            <person name="Mueller R.-W."/>
            <person name="Bruemmer F."/>
            <person name="Labrenz M."/>
            <person name="Spormann A.M."/>
            <person name="Op Den Camp H."/>
            <person name="Overmann J."/>
            <person name="Amann R."/>
            <person name="Jetten M.S.M."/>
            <person name="Mascher T."/>
            <person name="Medema M.H."/>
            <person name="Devos D.P."/>
            <person name="Kaster A.-K."/>
            <person name="Ovreas L."/>
            <person name="Rohde M."/>
            <person name="Galperin M.Y."/>
            <person name="Jogler C."/>
        </authorList>
    </citation>
    <scope>NUCLEOTIDE SEQUENCE [LARGE SCALE GENOMIC DNA]</scope>
    <source>
        <strain evidence="6 7">Poly51</strain>
    </source>
</reference>
<proteinExistence type="predicted"/>
<dbReference type="GO" id="GO:0005737">
    <property type="term" value="C:cytoplasm"/>
    <property type="evidence" value="ECO:0007669"/>
    <property type="project" value="TreeGrafter"/>
</dbReference>
<dbReference type="GO" id="GO:0018169">
    <property type="term" value="F:ribosomal S6-glutamic acid ligase activity"/>
    <property type="evidence" value="ECO:0007669"/>
    <property type="project" value="TreeGrafter"/>
</dbReference>
<dbReference type="Gene3D" id="3.40.50.20">
    <property type="match status" value="1"/>
</dbReference>
<dbReference type="PANTHER" id="PTHR21621">
    <property type="entry name" value="RIBOSOMAL PROTEIN S6 MODIFICATION PROTEIN"/>
    <property type="match status" value="1"/>
</dbReference>
<keyword evidence="2 4" id="KW-0547">Nucleotide-binding</keyword>